<organism evidence="9 10">
    <name type="scientific">Blepharisma stoltei</name>
    <dbReference type="NCBI Taxonomy" id="1481888"/>
    <lineage>
        <taxon>Eukaryota</taxon>
        <taxon>Sar</taxon>
        <taxon>Alveolata</taxon>
        <taxon>Ciliophora</taxon>
        <taxon>Postciliodesmatophora</taxon>
        <taxon>Heterotrichea</taxon>
        <taxon>Heterotrichida</taxon>
        <taxon>Blepharismidae</taxon>
        <taxon>Blepharisma</taxon>
    </lineage>
</organism>
<keyword evidence="5 7" id="KW-0694">RNA-binding</keyword>
<dbReference type="InterPro" id="IPR038664">
    <property type="entry name" value="Gar1/Naf1_Cbf5-bd_sf"/>
</dbReference>
<accession>A0AAU9JDU4</accession>
<dbReference type="GO" id="GO:0005730">
    <property type="term" value="C:nucleolus"/>
    <property type="evidence" value="ECO:0007669"/>
    <property type="project" value="UniProtKB-SubCell"/>
</dbReference>
<gene>
    <name evidence="9" type="ORF">BSTOLATCC_MIC33207</name>
</gene>
<dbReference type="GO" id="GO:0001522">
    <property type="term" value="P:pseudouridine synthesis"/>
    <property type="evidence" value="ECO:0007669"/>
    <property type="project" value="InterPro"/>
</dbReference>
<dbReference type="EMBL" id="CAJZBQ010000033">
    <property type="protein sequence ID" value="CAG9323307.1"/>
    <property type="molecule type" value="Genomic_DNA"/>
</dbReference>
<comment type="similarity">
    <text evidence="7">Belongs to the GAR1 family.</text>
</comment>
<comment type="subunit">
    <text evidence="7">Component of the small nucleolar ribonucleoprotein particles containing H/ACA-type snoRNAs (H/ACA snoRNPs).</text>
</comment>
<evidence type="ECO:0000256" key="8">
    <source>
        <dbReference type="SAM" id="MobiDB-lite"/>
    </source>
</evidence>
<comment type="subcellular location">
    <subcellularLocation>
        <location evidence="7">Nucleus</location>
        <location evidence="7">Nucleolus</location>
    </subcellularLocation>
</comment>
<dbReference type="Pfam" id="PF04410">
    <property type="entry name" value="Gar1"/>
    <property type="match status" value="1"/>
</dbReference>
<keyword evidence="10" id="KW-1185">Reference proteome</keyword>
<dbReference type="PANTHER" id="PTHR31633">
    <property type="entry name" value="H/ACA RIBONUCLEOPROTEIN COMPLEX NON-CORE SUBUNIT NAF1"/>
    <property type="match status" value="1"/>
</dbReference>
<comment type="similarity">
    <text evidence="1">Belongs to the NAF1 family.</text>
</comment>
<proteinExistence type="inferred from homology"/>
<evidence type="ECO:0000256" key="2">
    <source>
        <dbReference type="ARBA" id="ARBA00022517"/>
    </source>
</evidence>
<reference evidence="9" key="1">
    <citation type="submission" date="2021-09" db="EMBL/GenBank/DDBJ databases">
        <authorList>
            <consortium name="AG Swart"/>
            <person name="Singh M."/>
            <person name="Singh A."/>
            <person name="Seah K."/>
            <person name="Emmerich C."/>
        </authorList>
    </citation>
    <scope>NUCLEOTIDE SEQUENCE</scope>
    <source>
        <strain evidence="9">ATCC30299</strain>
    </source>
</reference>
<evidence type="ECO:0000256" key="1">
    <source>
        <dbReference type="ARBA" id="ARBA00009801"/>
    </source>
</evidence>
<dbReference type="InterPro" id="IPR040309">
    <property type="entry name" value="Naf1"/>
</dbReference>
<protein>
    <recommendedName>
        <fullName evidence="7">H/ACA ribonucleoprotein complex subunit</fullName>
    </recommendedName>
</protein>
<feature type="compositionally biased region" description="Basic and acidic residues" evidence="8">
    <location>
        <begin position="137"/>
        <end position="147"/>
    </location>
</feature>
<evidence type="ECO:0000256" key="4">
    <source>
        <dbReference type="ARBA" id="ARBA00022553"/>
    </source>
</evidence>
<keyword evidence="2 7" id="KW-0690">Ribosome biogenesis</keyword>
<keyword evidence="6 7" id="KW-0539">Nucleus</keyword>
<dbReference type="InterPro" id="IPR009000">
    <property type="entry name" value="Transl_B-barrel_sf"/>
</dbReference>
<dbReference type="GO" id="GO:0003723">
    <property type="term" value="F:RNA binding"/>
    <property type="evidence" value="ECO:0007669"/>
    <property type="project" value="UniProtKB-KW"/>
</dbReference>
<dbReference type="SUPFAM" id="SSF50447">
    <property type="entry name" value="Translation proteins"/>
    <property type="match status" value="1"/>
</dbReference>
<comment type="caution">
    <text evidence="9">The sequence shown here is derived from an EMBL/GenBank/DDBJ whole genome shotgun (WGS) entry which is preliminary data.</text>
</comment>
<name>A0AAU9JDU4_9CILI</name>
<feature type="region of interest" description="Disordered" evidence="8">
    <location>
        <begin position="134"/>
        <end position="178"/>
    </location>
</feature>
<feature type="compositionally biased region" description="Acidic residues" evidence="8">
    <location>
        <begin position="148"/>
        <end position="159"/>
    </location>
</feature>
<comment type="function">
    <text evidence="7">Required for ribosome biogenesis. Part of a complex which catalyzes pseudouridylation of rRNA. This involves the isomerization of uridine such that the ribose is subsequently attached to C5, instead of the normal N1. Pseudouridine ("psi") residues may serve to stabilize the conformation of rRNAs.</text>
</comment>
<evidence type="ECO:0000313" key="9">
    <source>
        <dbReference type="EMBL" id="CAG9323307.1"/>
    </source>
</evidence>
<evidence type="ECO:0000313" key="10">
    <source>
        <dbReference type="Proteomes" id="UP001162131"/>
    </source>
</evidence>
<dbReference type="GO" id="GO:0005732">
    <property type="term" value="C:sno(s)RNA-containing ribonucleoprotein complex"/>
    <property type="evidence" value="ECO:0007669"/>
    <property type="project" value="InterPro"/>
</dbReference>
<keyword evidence="4" id="KW-0597">Phosphoprotein</keyword>
<keyword evidence="7" id="KW-0687">Ribonucleoprotein</keyword>
<evidence type="ECO:0000256" key="6">
    <source>
        <dbReference type="ARBA" id="ARBA00023242"/>
    </source>
</evidence>
<dbReference type="AlphaFoldDB" id="A0AAU9JDU4"/>
<sequence length="178" mass="19831">MSDENQISSTLNDLLTKVEEQNTTPQADSKKEIIPDFNVLTLNYENEFIGGELRSFGTVLNYTEGFLVITPSPAAPLLELDTKICRNDGLVVGKVDDIFGSIEHPYYSLVAFQRMQAGEEVFYQSNAPILTSINRKKGTDASNKNDEETSEESSEEEVIPEIPHKKMFSILSKPPSLP</sequence>
<dbReference type="Proteomes" id="UP001162131">
    <property type="component" value="Unassembled WGS sequence"/>
</dbReference>
<dbReference type="PANTHER" id="PTHR31633:SF1">
    <property type="entry name" value="H_ACA RIBONUCLEOPROTEIN COMPLEX NON-CORE SUBUNIT NAF1"/>
    <property type="match status" value="1"/>
</dbReference>
<dbReference type="GO" id="GO:0006364">
    <property type="term" value="P:rRNA processing"/>
    <property type="evidence" value="ECO:0007669"/>
    <property type="project" value="UniProtKB-KW"/>
</dbReference>
<dbReference type="GO" id="GO:0000493">
    <property type="term" value="P:box H/ACA snoRNP assembly"/>
    <property type="evidence" value="ECO:0007669"/>
    <property type="project" value="InterPro"/>
</dbReference>
<evidence type="ECO:0000256" key="5">
    <source>
        <dbReference type="ARBA" id="ARBA00022884"/>
    </source>
</evidence>
<evidence type="ECO:0000256" key="7">
    <source>
        <dbReference type="RuleBase" id="RU364004"/>
    </source>
</evidence>
<dbReference type="InterPro" id="IPR007504">
    <property type="entry name" value="H/ACA_rnp_Gar1/Naf1"/>
</dbReference>
<evidence type="ECO:0000256" key="3">
    <source>
        <dbReference type="ARBA" id="ARBA00022552"/>
    </source>
</evidence>
<keyword evidence="3 7" id="KW-0698">rRNA processing</keyword>
<dbReference type="Gene3D" id="2.40.10.230">
    <property type="entry name" value="Probable tRNA pseudouridine synthase domain"/>
    <property type="match status" value="1"/>
</dbReference>